<proteinExistence type="predicted"/>
<feature type="transmembrane region" description="Helical" evidence="1">
    <location>
        <begin position="36"/>
        <end position="56"/>
    </location>
</feature>
<feature type="transmembrane region" description="Helical" evidence="1">
    <location>
        <begin position="68"/>
        <end position="87"/>
    </location>
</feature>
<sequence>MDKLLILLGLLLMAYNLALGFRLRRAAPGGVIGERSGQMLFLVGFFALAYLAVLLLTWGQSPGLSQYLLAAVLFLGAVFVLLVLRLLEAVLASLE</sequence>
<evidence type="ECO:0000313" key="2">
    <source>
        <dbReference type="EMBL" id="KGQ22635.1"/>
    </source>
</evidence>
<keyword evidence="3" id="KW-1185">Reference proteome</keyword>
<evidence type="ECO:0000256" key="1">
    <source>
        <dbReference type="SAM" id="Phobius"/>
    </source>
</evidence>
<comment type="caution">
    <text evidence="2">The sequence shown here is derived from an EMBL/GenBank/DDBJ whole genome shotgun (WGS) entry which is preliminary data.</text>
</comment>
<protein>
    <submittedName>
        <fullName evidence="2">Uncharacterized protein</fullName>
    </submittedName>
</protein>
<organism evidence="2 3">
    <name type="scientific">Thermus filiformis</name>
    <dbReference type="NCBI Taxonomy" id="276"/>
    <lineage>
        <taxon>Bacteria</taxon>
        <taxon>Thermotogati</taxon>
        <taxon>Deinococcota</taxon>
        <taxon>Deinococci</taxon>
        <taxon>Thermales</taxon>
        <taxon>Thermaceae</taxon>
        <taxon>Thermus</taxon>
    </lineage>
</organism>
<name>A0A0A2WWH5_THEFI</name>
<dbReference type="Proteomes" id="UP000030364">
    <property type="component" value="Unassembled WGS sequence"/>
</dbReference>
<keyword evidence="1" id="KW-0472">Membrane</keyword>
<accession>A0A0A2WWH5</accession>
<evidence type="ECO:0000313" key="3">
    <source>
        <dbReference type="Proteomes" id="UP000030364"/>
    </source>
</evidence>
<keyword evidence="1" id="KW-1133">Transmembrane helix</keyword>
<keyword evidence="1" id="KW-0812">Transmembrane</keyword>
<dbReference type="RefSeq" id="WP_038061866.1">
    <property type="nucleotide sequence ID" value="NZ_JPSL02000038.1"/>
</dbReference>
<dbReference type="AlphaFoldDB" id="A0A0A2WWH5"/>
<dbReference type="STRING" id="276.THFILI_04615"/>
<dbReference type="EMBL" id="JPSL02000038">
    <property type="protein sequence ID" value="KGQ22635.1"/>
    <property type="molecule type" value="Genomic_DNA"/>
</dbReference>
<dbReference type="PATRIC" id="fig|276.5.peg.538"/>
<reference evidence="2 3" key="1">
    <citation type="journal article" date="2015" name="Genome Announc.">
        <title>Draft Genome Sequence of the Thermophile Thermus filiformis ATCC 43280, Producer of Carotenoid-(Di)glucoside-Branched Fatty Acid (Di)esters and Source of Hyperthermostable Enzymes of Biotechnological Interest.</title>
        <authorList>
            <person name="Mandelli F."/>
            <person name="Oliveira Ramires B."/>
            <person name="Couger M.B."/>
            <person name="Paixao D.A."/>
            <person name="Camilo C.M."/>
            <person name="Polikarpov I."/>
            <person name="Prade R."/>
            <person name="Riano-Pachon D.M."/>
            <person name="Squina F.M."/>
        </authorList>
    </citation>
    <scope>NUCLEOTIDE SEQUENCE [LARGE SCALE GENOMIC DNA]</scope>
    <source>
        <strain evidence="2 3">ATCC 43280</strain>
    </source>
</reference>
<gene>
    <name evidence="2" type="ORF">THFILI_04615</name>
</gene>